<keyword evidence="1" id="KW-0808">Transferase</keyword>
<name>A0AAW9E9Z2_KLEAE</name>
<comment type="caution">
    <text evidence="1">The sequence shown here is derived from an EMBL/GenBank/DDBJ whole genome shotgun (WGS) entry which is preliminary data.</text>
</comment>
<sequence>YTLLPDYLSHCVYGNTQIPTIEKARYGDAGGARGAACLNLLD</sequence>
<dbReference type="GO" id="GO:0045127">
    <property type="term" value="F:N-acetylglucosamine kinase activity"/>
    <property type="evidence" value="ECO:0007669"/>
    <property type="project" value="UniProtKB-EC"/>
</dbReference>
<proteinExistence type="predicted"/>
<evidence type="ECO:0000313" key="1">
    <source>
        <dbReference type="EMBL" id="MDX7017980.1"/>
    </source>
</evidence>
<keyword evidence="1" id="KW-0418">Kinase</keyword>
<accession>A0AAW9E9Z2</accession>
<gene>
    <name evidence="1" type="ORF">SJ059_26465</name>
</gene>
<dbReference type="EMBL" id="JAWZZT010000395">
    <property type="protein sequence ID" value="MDX7017980.1"/>
    <property type="molecule type" value="Genomic_DNA"/>
</dbReference>
<dbReference type="Proteomes" id="UP001279012">
    <property type="component" value="Unassembled WGS sequence"/>
</dbReference>
<feature type="non-terminal residue" evidence="1">
    <location>
        <position position="1"/>
    </location>
</feature>
<reference evidence="1" key="1">
    <citation type="submission" date="2023-11" db="EMBL/GenBank/DDBJ databases">
        <title>Detection of rare carbapenemases in Enterobacterales - comparison of two colorimetric and two CIM-based carbapenemase assays.</title>
        <authorList>
            <person name="Schaffarczyk L."/>
            <person name="Noster J."/>
            <person name="Stelzer Y."/>
            <person name="Sattler J."/>
            <person name="Gatermann S."/>
            <person name="Hamprecht A."/>
        </authorList>
    </citation>
    <scope>NUCLEOTIDE SEQUENCE</scope>
    <source>
        <strain evidence="1">CIM-Cont-037</strain>
    </source>
</reference>
<organism evidence="1 2">
    <name type="scientific">Klebsiella aerogenes</name>
    <name type="common">Enterobacter aerogenes</name>
    <dbReference type="NCBI Taxonomy" id="548"/>
    <lineage>
        <taxon>Bacteria</taxon>
        <taxon>Pseudomonadati</taxon>
        <taxon>Pseudomonadota</taxon>
        <taxon>Gammaproteobacteria</taxon>
        <taxon>Enterobacterales</taxon>
        <taxon>Enterobacteriaceae</taxon>
        <taxon>Klebsiella/Raoultella group</taxon>
        <taxon>Klebsiella</taxon>
    </lineage>
</organism>
<evidence type="ECO:0000313" key="2">
    <source>
        <dbReference type="Proteomes" id="UP001279012"/>
    </source>
</evidence>
<dbReference type="EC" id="2.7.1.59" evidence="1"/>
<protein>
    <submittedName>
        <fullName evidence="1">N-acetylglucosamine kinase</fullName>
        <ecNumber evidence="1">2.7.1.59</ecNumber>
    </submittedName>
</protein>
<dbReference type="AlphaFoldDB" id="A0AAW9E9Z2"/>